<evidence type="ECO:0000256" key="2">
    <source>
        <dbReference type="ARBA" id="ARBA00022448"/>
    </source>
</evidence>
<sequence length="314" mass="33516">MTGPLTELPPGRVRPGRTRRAAEAPDRGIISTADRHRPGTRAAIGLTQVVLLTGVVVAALVPFWWLVKGAVSATQELLADPIRAWPSALHWANLTDAWTQLEVGHYLLNTVIYATGACAAQVAVATTAGYALSVLRPRFGGVLYGAILATLFIPGSVTLVALYLTIVDVPGFGVSIANTPLAIWLPAAAHAFNVLIAKQFFDALPRELFEAAAADGAGAFRTFWSIVLPMSRPMLAAVSILTLMAAWKDFLWPLVAMSDPVRQPLSVALPRLATYSDQAMLIAGLLISTLPPLIVFVVFQRYLVRGIGFSGLKG</sequence>
<feature type="transmembrane region" description="Helical" evidence="7">
    <location>
        <begin position="43"/>
        <end position="67"/>
    </location>
</feature>
<evidence type="ECO:0000256" key="3">
    <source>
        <dbReference type="ARBA" id="ARBA00022475"/>
    </source>
</evidence>
<evidence type="ECO:0000256" key="7">
    <source>
        <dbReference type="RuleBase" id="RU363032"/>
    </source>
</evidence>
<feature type="transmembrane region" description="Helical" evidence="7">
    <location>
        <begin position="172"/>
        <end position="196"/>
    </location>
</feature>
<dbReference type="InterPro" id="IPR000515">
    <property type="entry name" value="MetI-like"/>
</dbReference>
<evidence type="ECO:0000313" key="10">
    <source>
        <dbReference type="EMBL" id="UWP83118.1"/>
    </source>
</evidence>
<keyword evidence="2 7" id="KW-0813">Transport</keyword>
<accession>A0ABY5VZE2</accession>
<reference evidence="10" key="2">
    <citation type="submission" date="2022-09" db="EMBL/GenBank/DDBJ databases">
        <title>Biosynthetic gene clusters of Dactylosporangioum fulvum.</title>
        <authorList>
            <person name="Caradec T."/>
        </authorList>
    </citation>
    <scope>NUCLEOTIDE SEQUENCE</scope>
    <source>
        <strain evidence="10">NRRL B-16292</strain>
    </source>
</reference>
<feature type="transmembrane region" description="Helical" evidence="7">
    <location>
        <begin position="142"/>
        <end position="166"/>
    </location>
</feature>
<dbReference type="PANTHER" id="PTHR43744">
    <property type="entry name" value="ABC TRANSPORTER PERMEASE PROTEIN MG189-RELATED-RELATED"/>
    <property type="match status" value="1"/>
</dbReference>
<name>A0ABY5VZE2_9ACTN</name>
<dbReference type="CDD" id="cd06261">
    <property type="entry name" value="TM_PBP2"/>
    <property type="match status" value="1"/>
</dbReference>
<dbReference type="Proteomes" id="UP001059617">
    <property type="component" value="Chromosome"/>
</dbReference>
<protein>
    <submittedName>
        <fullName evidence="10">Carbohydrate ABC transporter permease</fullName>
    </submittedName>
</protein>
<comment type="subcellular location">
    <subcellularLocation>
        <location evidence="1 7">Cell membrane</location>
        <topology evidence="1 7">Multi-pass membrane protein</topology>
    </subcellularLocation>
</comment>
<keyword evidence="6 7" id="KW-0472">Membrane</keyword>
<evidence type="ECO:0000256" key="6">
    <source>
        <dbReference type="ARBA" id="ARBA00023136"/>
    </source>
</evidence>
<dbReference type="InterPro" id="IPR035906">
    <property type="entry name" value="MetI-like_sf"/>
</dbReference>
<evidence type="ECO:0000256" key="4">
    <source>
        <dbReference type="ARBA" id="ARBA00022692"/>
    </source>
</evidence>
<comment type="similarity">
    <text evidence="7">Belongs to the binding-protein-dependent transport system permease family.</text>
</comment>
<feature type="transmembrane region" description="Helical" evidence="7">
    <location>
        <begin position="111"/>
        <end position="135"/>
    </location>
</feature>
<feature type="transmembrane region" description="Helical" evidence="7">
    <location>
        <begin position="234"/>
        <end position="255"/>
    </location>
</feature>
<evidence type="ECO:0000256" key="8">
    <source>
        <dbReference type="SAM" id="MobiDB-lite"/>
    </source>
</evidence>
<dbReference type="EMBL" id="CP073720">
    <property type="protein sequence ID" value="UWP83118.1"/>
    <property type="molecule type" value="Genomic_DNA"/>
</dbReference>
<proteinExistence type="inferred from homology"/>
<dbReference type="PROSITE" id="PS50928">
    <property type="entry name" value="ABC_TM1"/>
    <property type="match status" value="1"/>
</dbReference>
<evidence type="ECO:0000256" key="1">
    <source>
        <dbReference type="ARBA" id="ARBA00004651"/>
    </source>
</evidence>
<feature type="domain" description="ABC transmembrane type-1" evidence="9">
    <location>
        <begin position="107"/>
        <end position="299"/>
    </location>
</feature>
<dbReference type="SUPFAM" id="SSF161098">
    <property type="entry name" value="MetI-like"/>
    <property type="match status" value="1"/>
</dbReference>
<dbReference type="Gene3D" id="1.10.3720.10">
    <property type="entry name" value="MetI-like"/>
    <property type="match status" value="1"/>
</dbReference>
<reference evidence="10" key="1">
    <citation type="submission" date="2021-04" db="EMBL/GenBank/DDBJ databases">
        <authorList>
            <person name="Hartkoorn R.C."/>
            <person name="Beaudoing E."/>
            <person name="Hot D."/>
        </authorList>
    </citation>
    <scope>NUCLEOTIDE SEQUENCE</scope>
    <source>
        <strain evidence="10">NRRL B-16292</strain>
    </source>
</reference>
<keyword evidence="3" id="KW-1003">Cell membrane</keyword>
<dbReference type="PANTHER" id="PTHR43744:SF12">
    <property type="entry name" value="ABC TRANSPORTER PERMEASE PROTEIN MG189-RELATED"/>
    <property type="match status" value="1"/>
</dbReference>
<evidence type="ECO:0000256" key="5">
    <source>
        <dbReference type="ARBA" id="ARBA00022989"/>
    </source>
</evidence>
<keyword evidence="4 7" id="KW-0812">Transmembrane</keyword>
<organism evidence="10 11">
    <name type="scientific">Dactylosporangium fulvum</name>
    <dbReference type="NCBI Taxonomy" id="53359"/>
    <lineage>
        <taxon>Bacteria</taxon>
        <taxon>Bacillati</taxon>
        <taxon>Actinomycetota</taxon>
        <taxon>Actinomycetes</taxon>
        <taxon>Micromonosporales</taxon>
        <taxon>Micromonosporaceae</taxon>
        <taxon>Dactylosporangium</taxon>
    </lineage>
</organism>
<evidence type="ECO:0000313" key="11">
    <source>
        <dbReference type="Proteomes" id="UP001059617"/>
    </source>
</evidence>
<keyword evidence="11" id="KW-1185">Reference proteome</keyword>
<keyword evidence="5 7" id="KW-1133">Transmembrane helix</keyword>
<evidence type="ECO:0000259" key="9">
    <source>
        <dbReference type="PROSITE" id="PS50928"/>
    </source>
</evidence>
<gene>
    <name evidence="10" type="ORF">Dfulv_02070</name>
</gene>
<feature type="region of interest" description="Disordered" evidence="8">
    <location>
        <begin position="1"/>
        <end position="25"/>
    </location>
</feature>
<dbReference type="Pfam" id="PF00528">
    <property type="entry name" value="BPD_transp_1"/>
    <property type="match status" value="1"/>
</dbReference>
<feature type="transmembrane region" description="Helical" evidence="7">
    <location>
        <begin position="279"/>
        <end position="299"/>
    </location>
</feature>
<dbReference type="RefSeq" id="WP_259860898.1">
    <property type="nucleotide sequence ID" value="NZ_BAAAST010000055.1"/>
</dbReference>